<keyword evidence="1" id="KW-0808">Transferase</keyword>
<comment type="caution">
    <text evidence="1">The sequence shown here is derived from an EMBL/GenBank/DDBJ whole genome shotgun (WGS) entry which is preliminary data.</text>
</comment>
<proteinExistence type="predicted"/>
<dbReference type="Pfam" id="PF02348">
    <property type="entry name" value="CTP_transf_3"/>
    <property type="match status" value="1"/>
</dbReference>
<dbReference type="AlphaFoldDB" id="A0A9D1F2B2"/>
<feature type="non-terminal residue" evidence="1">
    <location>
        <position position="207"/>
    </location>
</feature>
<organism evidence="1 2">
    <name type="scientific">Candidatus Scatousia excrementigallinarum</name>
    <dbReference type="NCBI Taxonomy" id="2840935"/>
    <lineage>
        <taxon>Bacteria</taxon>
        <taxon>Candidatus Scatousia</taxon>
    </lineage>
</organism>
<dbReference type="SUPFAM" id="SSF53448">
    <property type="entry name" value="Nucleotide-diphospho-sugar transferases"/>
    <property type="match status" value="1"/>
</dbReference>
<evidence type="ECO:0000313" key="1">
    <source>
        <dbReference type="EMBL" id="HIS37762.1"/>
    </source>
</evidence>
<dbReference type="CDD" id="cd02513">
    <property type="entry name" value="CMP-NeuAc_Synthase"/>
    <property type="match status" value="1"/>
</dbReference>
<evidence type="ECO:0000313" key="2">
    <source>
        <dbReference type="Proteomes" id="UP000823928"/>
    </source>
</evidence>
<sequence length="207" mass="23852">MVRNIAIIPARSGSKRIPDKNIMDFMGKPLIAHTIEAALESQIFDDVIVSTDSEKYAQISIKYGAKVPFLRDKYSDDNSTLADVMIYTLKKLDKEYDNFCSLQVSCPLRNFQIIKDTYSYFENANAATVLTCFKFGFMNPWWAFKMKDNNVADFLLSNPMQSRSQDNEDLYCPTGAVGFARVSEFRKYKSFYSENAKFFPIDWKYAV</sequence>
<name>A0A9D1F2B2_9BACT</name>
<protein>
    <submittedName>
        <fullName evidence="1">Acylneuraminate cytidylyltransferase family protein</fullName>
    </submittedName>
</protein>
<gene>
    <name evidence="1" type="ORF">IAC10_14250</name>
</gene>
<dbReference type="Proteomes" id="UP000823928">
    <property type="component" value="Unassembled WGS sequence"/>
</dbReference>
<dbReference type="GO" id="GO:0008781">
    <property type="term" value="F:N-acylneuraminate cytidylyltransferase activity"/>
    <property type="evidence" value="ECO:0007669"/>
    <property type="project" value="TreeGrafter"/>
</dbReference>
<accession>A0A9D1F2B2</accession>
<dbReference type="InterPro" id="IPR029044">
    <property type="entry name" value="Nucleotide-diphossugar_trans"/>
</dbReference>
<reference evidence="1" key="2">
    <citation type="journal article" date="2021" name="PeerJ">
        <title>Extensive microbial diversity within the chicken gut microbiome revealed by metagenomics and culture.</title>
        <authorList>
            <person name="Gilroy R."/>
            <person name="Ravi A."/>
            <person name="Getino M."/>
            <person name="Pursley I."/>
            <person name="Horton D.L."/>
            <person name="Alikhan N.F."/>
            <person name="Baker D."/>
            <person name="Gharbi K."/>
            <person name="Hall N."/>
            <person name="Watson M."/>
            <person name="Adriaenssens E.M."/>
            <person name="Foster-Nyarko E."/>
            <person name="Jarju S."/>
            <person name="Secka A."/>
            <person name="Antonio M."/>
            <person name="Oren A."/>
            <person name="Chaudhuri R.R."/>
            <person name="La Ragione R."/>
            <person name="Hildebrand F."/>
            <person name="Pallen M.J."/>
        </authorList>
    </citation>
    <scope>NUCLEOTIDE SEQUENCE</scope>
    <source>
        <strain evidence="1">6276</strain>
    </source>
</reference>
<dbReference type="InterPro" id="IPR003329">
    <property type="entry name" value="Cytidylyl_trans"/>
</dbReference>
<keyword evidence="1" id="KW-0548">Nucleotidyltransferase</keyword>
<dbReference type="InterPro" id="IPR050793">
    <property type="entry name" value="CMP-NeuNAc_synthase"/>
</dbReference>
<dbReference type="PANTHER" id="PTHR21485">
    <property type="entry name" value="HAD SUPERFAMILY MEMBERS CMAS AND KDSC"/>
    <property type="match status" value="1"/>
</dbReference>
<dbReference type="PANTHER" id="PTHR21485:SF6">
    <property type="entry name" value="N-ACYLNEURAMINATE CYTIDYLYLTRANSFERASE-RELATED"/>
    <property type="match status" value="1"/>
</dbReference>
<reference evidence="1" key="1">
    <citation type="submission" date="2020-10" db="EMBL/GenBank/DDBJ databases">
        <authorList>
            <person name="Gilroy R."/>
        </authorList>
    </citation>
    <scope>NUCLEOTIDE SEQUENCE</scope>
    <source>
        <strain evidence="1">6276</strain>
    </source>
</reference>
<dbReference type="EMBL" id="DVIU01000288">
    <property type="protein sequence ID" value="HIS37762.1"/>
    <property type="molecule type" value="Genomic_DNA"/>
</dbReference>
<dbReference type="Gene3D" id="3.90.550.10">
    <property type="entry name" value="Spore Coat Polysaccharide Biosynthesis Protein SpsA, Chain A"/>
    <property type="match status" value="1"/>
</dbReference>